<protein>
    <recommendedName>
        <fullName evidence="7 8">Elongation factor G</fullName>
        <shortName evidence="7">EF-G</shortName>
    </recommendedName>
</protein>
<dbReference type="InterPro" id="IPR004540">
    <property type="entry name" value="Transl_elong_EFG/EF2"/>
</dbReference>
<dbReference type="GO" id="GO:0003924">
    <property type="term" value="F:GTPase activity"/>
    <property type="evidence" value="ECO:0007669"/>
    <property type="project" value="InterPro"/>
</dbReference>
<dbReference type="GO" id="GO:0005525">
    <property type="term" value="F:GTP binding"/>
    <property type="evidence" value="ECO:0007669"/>
    <property type="project" value="UniProtKB-UniRule"/>
</dbReference>
<dbReference type="GO" id="GO:0005737">
    <property type="term" value="C:cytoplasm"/>
    <property type="evidence" value="ECO:0007669"/>
    <property type="project" value="UniProtKB-SubCell"/>
</dbReference>
<dbReference type="InterPro" id="IPR005225">
    <property type="entry name" value="Small_GTP-bd"/>
</dbReference>
<dbReference type="Proteomes" id="UP000195101">
    <property type="component" value="Unassembled WGS sequence"/>
</dbReference>
<evidence type="ECO:0000256" key="8">
    <source>
        <dbReference type="NCBIfam" id="TIGR00484"/>
    </source>
</evidence>
<dbReference type="InterPro" id="IPR009022">
    <property type="entry name" value="EFG_III"/>
</dbReference>
<evidence type="ECO:0000256" key="7">
    <source>
        <dbReference type="HAMAP-Rule" id="MF_00054"/>
    </source>
</evidence>
<dbReference type="CDD" id="cd01434">
    <property type="entry name" value="EFG_mtEFG1_IV"/>
    <property type="match status" value="1"/>
</dbReference>
<dbReference type="PANTHER" id="PTHR43261">
    <property type="entry name" value="TRANSLATION ELONGATION FACTOR G-RELATED"/>
    <property type="match status" value="1"/>
</dbReference>
<dbReference type="OrthoDB" id="9801472at2"/>
<evidence type="ECO:0000256" key="6">
    <source>
        <dbReference type="ARBA" id="ARBA00024731"/>
    </source>
</evidence>
<dbReference type="PRINTS" id="PR00315">
    <property type="entry name" value="ELONGATNFCT"/>
</dbReference>
<dbReference type="FunFam" id="3.30.70.240:FF:000001">
    <property type="entry name" value="Elongation factor G"/>
    <property type="match status" value="1"/>
</dbReference>
<evidence type="ECO:0000256" key="2">
    <source>
        <dbReference type="ARBA" id="ARBA00022741"/>
    </source>
</evidence>
<keyword evidence="7" id="KW-0963">Cytoplasm</keyword>
<accession>A0A251YGQ8</accession>
<dbReference type="InterPro" id="IPR009000">
    <property type="entry name" value="Transl_B-barrel_sf"/>
</dbReference>
<evidence type="ECO:0000256" key="4">
    <source>
        <dbReference type="ARBA" id="ARBA00022917"/>
    </source>
</evidence>
<gene>
    <name evidence="7 10" type="primary">fusA</name>
    <name evidence="10" type="ORF">BFL37_12210</name>
</gene>
<evidence type="ECO:0000256" key="5">
    <source>
        <dbReference type="ARBA" id="ARBA00023134"/>
    </source>
</evidence>
<dbReference type="AlphaFoldDB" id="A0A251YGQ8"/>
<dbReference type="InterPro" id="IPR000795">
    <property type="entry name" value="T_Tr_GTP-bd_dom"/>
</dbReference>
<comment type="caution">
    <text evidence="10">The sequence shown here is derived from an EMBL/GenBank/DDBJ whole genome shotgun (WGS) entry which is preliminary data.</text>
</comment>
<dbReference type="CDD" id="cd01886">
    <property type="entry name" value="EF-G"/>
    <property type="match status" value="1"/>
</dbReference>
<dbReference type="RefSeq" id="WP_086515397.1">
    <property type="nucleotide sequence ID" value="NZ_MDJZ01000017.1"/>
</dbReference>
<dbReference type="HAMAP" id="MF_00054_B">
    <property type="entry name" value="EF_G_EF_2_B"/>
    <property type="match status" value="1"/>
</dbReference>
<dbReference type="SMART" id="SM00889">
    <property type="entry name" value="EFG_IV"/>
    <property type="match status" value="1"/>
</dbReference>
<evidence type="ECO:0000313" key="10">
    <source>
        <dbReference type="EMBL" id="OUE23422.1"/>
    </source>
</evidence>
<dbReference type="SUPFAM" id="SSF54980">
    <property type="entry name" value="EF-G C-terminal domain-like"/>
    <property type="match status" value="2"/>
</dbReference>
<dbReference type="PROSITE" id="PS00301">
    <property type="entry name" value="G_TR_1"/>
    <property type="match status" value="1"/>
</dbReference>
<evidence type="ECO:0000259" key="9">
    <source>
        <dbReference type="PROSITE" id="PS51722"/>
    </source>
</evidence>
<dbReference type="InterPro" id="IPR000640">
    <property type="entry name" value="EFG_V-like"/>
</dbReference>
<comment type="similarity">
    <text evidence="1 7">Belongs to the TRAFAC class translation factor GTPase superfamily. Classic translation factor GTPase family. EF-G/EF-2 subfamily.</text>
</comment>
<evidence type="ECO:0000313" key="11">
    <source>
        <dbReference type="Proteomes" id="UP000195101"/>
    </source>
</evidence>
<dbReference type="GO" id="GO:0003746">
    <property type="term" value="F:translation elongation factor activity"/>
    <property type="evidence" value="ECO:0007669"/>
    <property type="project" value="UniProtKB-UniRule"/>
</dbReference>
<dbReference type="Gene3D" id="3.40.50.300">
    <property type="entry name" value="P-loop containing nucleotide triphosphate hydrolases"/>
    <property type="match status" value="1"/>
</dbReference>
<dbReference type="Pfam" id="PF00679">
    <property type="entry name" value="EFG_C"/>
    <property type="match status" value="1"/>
</dbReference>
<dbReference type="InterPro" id="IPR041095">
    <property type="entry name" value="EFG_II"/>
</dbReference>
<dbReference type="InterPro" id="IPR035647">
    <property type="entry name" value="EFG_III/V"/>
</dbReference>
<evidence type="ECO:0000256" key="3">
    <source>
        <dbReference type="ARBA" id="ARBA00022768"/>
    </source>
</evidence>
<dbReference type="FunFam" id="3.30.70.870:FF:000001">
    <property type="entry name" value="Elongation factor G"/>
    <property type="match status" value="1"/>
</dbReference>
<evidence type="ECO:0000256" key="1">
    <source>
        <dbReference type="ARBA" id="ARBA00005870"/>
    </source>
</evidence>
<dbReference type="PROSITE" id="PS51722">
    <property type="entry name" value="G_TR_2"/>
    <property type="match status" value="1"/>
</dbReference>
<proteinExistence type="inferred from homology"/>
<dbReference type="Pfam" id="PF14492">
    <property type="entry name" value="EFG_III"/>
    <property type="match status" value="1"/>
</dbReference>
<dbReference type="Gene3D" id="3.30.70.870">
    <property type="entry name" value="Elongation Factor G (Translational Gtpase), domain 3"/>
    <property type="match status" value="1"/>
</dbReference>
<dbReference type="SUPFAM" id="SSF50447">
    <property type="entry name" value="Translation proteins"/>
    <property type="match status" value="1"/>
</dbReference>
<name>A0A251YGQ8_9MICO</name>
<dbReference type="SUPFAM" id="SSF54211">
    <property type="entry name" value="Ribosomal protein S5 domain 2-like"/>
    <property type="match status" value="1"/>
</dbReference>
<dbReference type="GO" id="GO:0032790">
    <property type="term" value="P:ribosome disassembly"/>
    <property type="evidence" value="ECO:0007669"/>
    <property type="project" value="TreeGrafter"/>
</dbReference>
<dbReference type="InterPro" id="IPR035649">
    <property type="entry name" value="EFG_V"/>
</dbReference>
<dbReference type="Gene3D" id="2.40.30.10">
    <property type="entry name" value="Translation factors"/>
    <property type="match status" value="1"/>
</dbReference>
<feature type="binding site" evidence="7">
    <location>
        <begin position="83"/>
        <end position="87"/>
    </location>
    <ligand>
        <name>GTP</name>
        <dbReference type="ChEBI" id="CHEBI:37565"/>
    </ligand>
</feature>
<keyword evidence="5 7" id="KW-0342">GTP-binding</keyword>
<dbReference type="Gene3D" id="3.30.70.240">
    <property type="match status" value="1"/>
</dbReference>
<dbReference type="InterPro" id="IPR047872">
    <property type="entry name" value="EFG_IV"/>
</dbReference>
<dbReference type="InterPro" id="IPR031157">
    <property type="entry name" value="G_TR_CS"/>
</dbReference>
<dbReference type="Pfam" id="PF03764">
    <property type="entry name" value="EFG_IV"/>
    <property type="match status" value="1"/>
</dbReference>
<reference evidence="10 11" key="1">
    <citation type="submission" date="2016-08" db="EMBL/GenBank/DDBJ databases">
        <title>Genome sequence of Clavibacter michiganensis spp strain CFBP8019.</title>
        <authorList>
            <person name="Thapa S.P."/>
            <person name="Coaker G."/>
            <person name="Jacques M.-A."/>
        </authorList>
    </citation>
    <scope>NUCLEOTIDE SEQUENCE [LARGE SCALE GENOMIC DNA]</scope>
    <source>
        <strain evidence="10">CFBP8019</strain>
    </source>
</reference>
<feature type="binding site" evidence="7">
    <location>
        <begin position="137"/>
        <end position="140"/>
    </location>
    <ligand>
        <name>GTP</name>
        <dbReference type="ChEBI" id="CHEBI:37565"/>
    </ligand>
</feature>
<dbReference type="SMART" id="SM00838">
    <property type="entry name" value="EFG_C"/>
    <property type="match status" value="1"/>
</dbReference>
<sequence>MAQDVLTDLNKVRNIGIMAHIDAGKTTTTERILYYTGITHKIGEVHDGAATMDWMAQEQERGITITSAATTCFWNKNQINIIDTPGHVDFTVEVERSLRVLDGAVAVFDGKEGVEPQSETVWRQADKYDVPRICFVNKMDKLGADFYFTVDTIINRLGAKPLVIQLPIGAEGGFEGVVDLVEMRALTWRGDSKGDVALGAKYDIEEIPADLKDKADEYRAKLLETVAETDDVLLEKYFGGEELTVAEIKAAIRKLTVNSEIYPVLCGSAFKNRGVQPMLDAVIDYLPSPLDVPPMEGHDVRDEEKVIIRKPDSTEPFSALAFKVAVHPFFGRLTYVRVYSGHIASGSQVINSTKGKKERIGKIFQMHSNKENPVDSVTAGHIYAVIGLKDTTTGDTLCDPTDQIVLESMTFPEPVIEVAIEPKTKADQEKLGVAIQKLAEEDPTFRTEQNQETGQTVIKGMGELHLDILVDRMKREFNVEANVGKPQVAYRETIRGTVDKHDFTHKKQTGGSGQFAKIQIKIEPMEVTAEKTYEFDNKVTGGRVPREYIPSVDAGIQDALQVGILAGYPMVGVKATLLDGAAHDVDSSEMAFKIAGSMAFKEAARKAKPVLLEPLMAVEVRTPEEYMGDVIGDLNSRRGQIQAMEDASGVKVITANVPLSEMFGYVGDLRSKTSGRAVYSMSFGSYAEVPKAVADEIVQKNKGE</sequence>
<dbReference type="PANTHER" id="PTHR43261:SF1">
    <property type="entry name" value="RIBOSOME-RELEASING FACTOR 2, MITOCHONDRIAL"/>
    <property type="match status" value="1"/>
</dbReference>
<feature type="domain" description="Tr-type G" evidence="9">
    <location>
        <begin position="10"/>
        <end position="290"/>
    </location>
</feature>
<dbReference type="Gene3D" id="3.30.230.10">
    <property type="match status" value="1"/>
</dbReference>
<dbReference type="CDD" id="cd03713">
    <property type="entry name" value="EFG_mtEFG_C"/>
    <property type="match status" value="1"/>
</dbReference>
<dbReference type="Pfam" id="PF03144">
    <property type="entry name" value="GTP_EFTU_D2"/>
    <property type="match status" value="1"/>
</dbReference>
<comment type="function">
    <text evidence="6 7">Catalyzes the GTP-dependent ribosomal translocation step during translation elongation. During this step, the ribosome changes from the pre-translocational (PRE) to the post-translocational (POST) state as the newly formed A-site-bound peptidyl-tRNA and P-site-bound deacylated tRNA move to the P and E sites, respectively. Catalyzes the coordinated movement of the two tRNA molecules, the mRNA and conformational changes in the ribosome.</text>
</comment>
<dbReference type="NCBIfam" id="NF009381">
    <property type="entry name" value="PRK12740.1-5"/>
    <property type="match status" value="1"/>
</dbReference>
<keyword evidence="4 7" id="KW-0648">Protein biosynthesis</keyword>
<dbReference type="NCBIfam" id="TIGR00484">
    <property type="entry name" value="EF-G"/>
    <property type="match status" value="1"/>
</dbReference>
<dbReference type="InterPro" id="IPR014721">
    <property type="entry name" value="Ribsml_uS5_D2-typ_fold_subgr"/>
</dbReference>
<dbReference type="SUPFAM" id="SSF52540">
    <property type="entry name" value="P-loop containing nucleoside triphosphate hydrolases"/>
    <property type="match status" value="1"/>
</dbReference>
<keyword evidence="2 7" id="KW-0547">Nucleotide-binding</keyword>
<organism evidence="10 11">
    <name type="scientific">Clavibacter michiganensis</name>
    <dbReference type="NCBI Taxonomy" id="28447"/>
    <lineage>
        <taxon>Bacteria</taxon>
        <taxon>Bacillati</taxon>
        <taxon>Actinomycetota</taxon>
        <taxon>Actinomycetes</taxon>
        <taxon>Micrococcales</taxon>
        <taxon>Microbacteriaceae</taxon>
        <taxon>Clavibacter</taxon>
    </lineage>
</organism>
<keyword evidence="3 7" id="KW-0251">Elongation factor</keyword>
<comment type="subcellular location">
    <subcellularLocation>
        <location evidence="7">Cytoplasm</location>
    </subcellularLocation>
</comment>
<dbReference type="InterPro" id="IPR020568">
    <property type="entry name" value="Ribosomal_Su5_D2-typ_SF"/>
</dbReference>
<dbReference type="InterPro" id="IPR005517">
    <property type="entry name" value="Transl_elong_EFG/EF2_IV"/>
</dbReference>
<dbReference type="CDD" id="cd04088">
    <property type="entry name" value="EFG_mtEFG_II"/>
    <property type="match status" value="1"/>
</dbReference>
<dbReference type="EMBL" id="MDJZ01000017">
    <property type="protein sequence ID" value="OUE23422.1"/>
    <property type="molecule type" value="Genomic_DNA"/>
</dbReference>
<dbReference type="InterPro" id="IPR027417">
    <property type="entry name" value="P-loop_NTPase"/>
</dbReference>
<dbReference type="InterPro" id="IPR004161">
    <property type="entry name" value="EFTu-like_2"/>
</dbReference>
<dbReference type="FunFam" id="3.40.50.300:FF:000029">
    <property type="entry name" value="Elongation factor G"/>
    <property type="match status" value="1"/>
</dbReference>
<dbReference type="NCBIfam" id="TIGR00231">
    <property type="entry name" value="small_GTP"/>
    <property type="match status" value="1"/>
</dbReference>
<feature type="binding site" evidence="7">
    <location>
        <begin position="19"/>
        <end position="26"/>
    </location>
    <ligand>
        <name>GTP</name>
        <dbReference type="ChEBI" id="CHEBI:37565"/>
    </ligand>
</feature>
<dbReference type="CDD" id="cd16262">
    <property type="entry name" value="EFG_III"/>
    <property type="match status" value="1"/>
</dbReference>
<keyword evidence="11" id="KW-1185">Reference proteome</keyword>
<dbReference type="Pfam" id="PF00009">
    <property type="entry name" value="GTP_EFTU"/>
    <property type="match status" value="1"/>
</dbReference>
<dbReference type="FunFam" id="2.40.30.10:FF:000006">
    <property type="entry name" value="Elongation factor G"/>
    <property type="match status" value="1"/>
</dbReference>
<dbReference type="FunFam" id="3.30.230.10:FF:000003">
    <property type="entry name" value="Elongation factor G"/>
    <property type="match status" value="1"/>
</dbReference>